<evidence type="ECO:0000256" key="1">
    <source>
        <dbReference type="SAM" id="MobiDB-lite"/>
    </source>
</evidence>
<keyword evidence="4" id="KW-1185">Reference proteome</keyword>
<comment type="caution">
    <text evidence="3">The sequence shown here is derived from an EMBL/GenBank/DDBJ whole genome shotgun (WGS) entry which is preliminary data.</text>
</comment>
<proteinExistence type="predicted"/>
<evidence type="ECO:0000256" key="2">
    <source>
        <dbReference type="SAM" id="Phobius"/>
    </source>
</evidence>
<dbReference type="AlphaFoldDB" id="A0A2G5UZ91"/>
<evidence type="ECO:0000313" key="3">
    <source>
        <dbReference type="EMBL" id="PIC44835.1"/>
    </source>
</evidence>
<reference evidence="4" key="1">
    <citation type="submission" date="2017-10" db="EMBL/GenBank/DDBJ databases">
        <title>Rapid genome shrinkage in a self-fertile nematode reveals novel sperm competition proteins.</title>
        <authorList>
            <person name="Yin D."/>
            <person name="Schwarz E.M."/>
            <person name="Thomas C.G."/>
            <person name="Felde R.L."/>
            <person name="Korf I.F."/>
            <person name="Cutter A.D."/>
            <person name="Schartner C.M."/>
            <person name="Ralston E.J."/>
            <person name="Meyer B.J."/>
            <person name="Haag E.S."/>
        </authorList>
    </citation>
    <scope>NUCLEOTIDE SEQUENCE [LARGE SCALE GENOMIC DNA]</scope>
    <source>
        <strain evidence="4">JU1422</strain>
    </source>
</reference>
<name>A0A2G5UZ91_9PELO</name>
<organism evidence="3 4">
    <name type="scientific">Caenorhabditis nigoni</name>
    <dbReference type="NCBI Taxonomy" id="1611254"/>
    <lineage>
        <taxon>Eukaryota</taxon>
        <taxon>Metazoa</taxon>
        <taxon>Ecdysozoa</taxon>
        <taxon>Nematoda</taxon>
        <taxon>Chromadorea</taxon>
        <taxon>Rhabditida</taxon>
        <taxon>Rhabditina</taxon>
        <taxon>Rhabditomorpha</taxon>
        <taxon>Rhabditoidea</taxon>
        <taxon>Rhabditidae</taxon>
        <taxon>Peloderinae</taxon>
        <taxon>Caenorhabditis</taxon>
    </lineage>
</organism>
<feature type="transmembrane region" description="Helical" evidence="2">
    <location>
        <begin position="115"/>
        <end position="138"/>
    </location>
</feature>
<evidence type="ECO:0000313" key="4">
    <source>
        <dbReference type="Proteomes" id="UP000230233"/>
    </source>
</evidence>
<dbReference type="OrthoDB" id="10353054at2759"/>
<gene>
    <name evidence="3" type="primary">Cnig_chr_II.g5066</name>
    <name evidence="3" type="ORF">B9Z55_005066</name>
</gene>
<dbReference type="Proteomes" id="UP000230233">
    <property type="component" value="Chromosome II"/>
</dbReference>
<accession>A0A2G5UZ91</accession>
<sequence>MTDDGYELMGPAQGPLAPAPIGPPLAVGQKPTVAPPTAKPLPAIVNQKKVAPKRADTETDSAVEATAKSVAEGRKGKRSMRSVMTEPAEESRMESCYLDGNAISQRPNTMDICQLSGAIFLTLIVVSISIPVILTAIGQADIEWIKKKLTKL</sequence>
<keyword evidence="2" id="KW-0812">Transmembrane</keyword>
<protein>
    <submittedName>
        <fullName evidence="3">Uncharacterized protein</fullName>
    </submittedName>
</protein>
<dbReference type="EMBL" id="PDUG01000002">
    <property type="protein sequence ID" value="PIC44835.1"/>
    <property type="molecule type" value="Genomic_DNA"/>
</dbReference>
<keyword evidence="2" id="KW-1133">Transmembrane helix</keyword>
<keyword evidence="2" id="KW-0472">Membrane</keyword>
<feature type="region of interest" description="Disordered" evidence="1">
    <location>
        <begin position="1"/>
        <end position="91"/>
    </location>
</feature>